<name>A0A7C8IC20_9PLEO</name>
<dbReference type="PANTHER" id="PTHR31313:SF81">
    <property type="entry name" value="TY1 ENHANCER ACTIVATOR"/>
    <property type="match status" value="1"/>
</dbReference>
<dbReference type="Pfam" id="PF00172">
    <property type="entry name" value="Zn_clus"/>
    <property type="match status" value="1"/>
</dbReference>
<evidence type="ECO:0000256" key="5">
    <source>
        <dbReference type="ARBA" id="ARBA00023125"/>
    </source>
</evidence>
<evidence type="ECO:0000256" key="7">
    <source>
        <dbReference type="ARBA" id="ARBA00023242"/>
    </source>
</evidence>
<keyword evidence="6" id="KW-0804">Transcription</keyword>
<dbReference type="SUPFAM" id="SSF57701">
    <property type="entry name" value="Zn2/Cys6 DNA-binding domain"/>
    <property type="match status" value="1"/>
</dbReference>
<gene>
    <name evidence="10" type="ORF">BDV95DRAFT_591316</name>
</gene>
<dbReference type="InterPro" id="IPR051615">
    <property type="entry name" value="Transcr_Regulatory_Elem"/>
</dbReference>
<protein>
    <recommendedName>
        <fullName evidence="9">Zn(2)-C6 fungal-type domain-containing protein</fullName>
    </recommendedName>
</protein>
<feature type="compositionally biased region" description="Polar residues" evidence="8">
    <location>
        <begin position="147"/>
        <end position="168"/>
    </location>
</feature>
<evidence type="ECO:0000256" key="1">
    <source>
        <dbReference type="ARBA" id="ARBA00004123"/>
    </source>
</evidence>
<dbReference type="SMART" id="SM00066">
    <property type="entry name" value="GAL4"/>
    <property type="match status" value="1"/>
</dbReference>
<dbReference type="GO" id="GO:0000981">
    <property type="term" value="F:DNA-binding transcription factor activity, RNA polymerase II-specific"/>
    <property type="evidence" value="ECO:0007669"/>
    <property type="project" value="InterPro"/>
</dbReference>
<sequence length="412" mass="45393">MIKREPGQQSSSNDTSDGKQQLEAQEVKSVGKIKGQDKDHVQTARKPQRKRYRASVACATCRDRRIRCVVPQGEKECTQCKRSGVKCIIKNDDERRRPISRAYMCSLTDRIAHLERLLRECGIAVPPASHPPKTGRGCPLTEPHPPNRQSVETQCFRDTSSSEGTPSPQHIDENDQGEPCHTREVDHVYYPPMDSPPRREGIVIKSLSTTSHLTFDKFNDRLRYFGPTTSSQDSDTEPPAFKRRQTSRSRADTGPSKRRGVSISRNFTNIDLAINLPAYTSRLDSGHECSDTFMMTTPGSYSSHWFVLGTPGLEHAPLTPSVTSPWMGTDFSASEMSSPLTMVHPPKLPSISGVENPSRLNFLSMGYGMGDLRRGWPCGAASGIGVGIGAGIDIDGFAPPCGSREGWDNYGG</sequence>
<organism evidence="10 11">
    <name type="scientific">Massariosphaeria phaeospora</name>
    <dbReference type="NCBI Taxonomy" id="100035"/>
    <lineage>
        <taxon>Eukaryota</taxon>
        <taxon>Fungi</taxon>
        <taxon>Dikarya</taxon>
        <taxon>Ascomycota</taxon>
        <taxon>Pezizomycotina</taxon>
        <taxon>Dothideomycetes</taxon>
        <taxon>Pleosporomycetidae</taxon>
        <taxon>Pleosporales</taxon>
        <taxon>Pleosporales incertae sedis</taxon>
        <taxon>Massariosphaeria</taxon>
    </lineage>
</organism>
<keyword evidence="2" id="KW-0479">Metal-binding</keyword>
<dbReference type="GO" id="GO:0003677">
    <property type="term" value="F:DNA binding"/>
    <property type="evidence" value="ECO:0007669"/>
    <property type="project" value="UniProtKB-KW"/>
</dbReference>
<dbReference type="GO" id="GO:0008270">
    <property type="term" value="F:zinc ion binding"/>
    <property type="evidence" value="ECO:0007669"/>
    <property type="project" value="InterPro"/>
</dbReference>
<dbReference type="CDD" id="cd00067">
    <property type="entry name" value="GAL4"/>
    <property type="match status" value="1"/>
</dbReference>
<feature type="region of interest" description="Disordered" evidence="8">
    <location>
        <begin position="226"/>
        <end position="262"/>
    </location>
</feature>
<evidence type="ECO:0000313" key="10">
    <source>
        <dbReference type="EMBL" id="KAF2875894.1"/>
    </source>
</evidence>
<keyword evidence="11" id="KW-1185">Reference proteome</keyword>
<evidence type="ECO:0000256" key="4">
    <source>
        <dbReference type="ARBA" id="ARBA00023015"/>
    </source>
</evidence>
<dbReference type="AlphaFoldDB" id="A0A7C8IC20"/>
<feature type="compositionally biased region" description="Basic and acidic residues" evidence="8">
    <location>
        <begin position="170"/>
        <end position="179"/>
    </location>
</feature>
<feature type="region of interest" description="Disordered" evidence="8">
    <location>
        <begin position="128"/>
        <end position="179"/>
    </location>
</feature>
<accession>A0A7C8IC20</accession>
<feature type="compositionally biased region" description="Polar residues" evidence="8">
    <location>
        <begin position="7"/>
        <end position="23"/>
    </location>
</feature>
<comment type="subcellular location">
    <subcellularLocation>
        <location evidence="1">Nucleus</location>
    </subcellularLocation>
</comment>
<evidence type="ECO:0000313" key="11">
    <source>
        <dbReference type="Proteomes" id="UP000481861"/>
    </source>
</evidence>
<reference evidence="10 11" key="1">
    <citation type="submission" date="2020-01" db="EMBL/GenBank/DDBJ databases">
        <authorList>
            <consortium name="DOE Joint Genome Institute"/>
            <person name="Haridas S."/>
            <person name="Albert R."/>
            <person name="Binder M."/>
            <person name="Bloem J."/>
            <person name="Labutti K."/>
            <person name="Salamov A."/>
            <person name="Andreopoulos B."/>
            <person name="Baker S.E."/>
            <person name="Barry K."/>
            <person name="Bills G."/>
            <person name="Bluhm B.H."/>
            <person name="Cannon C."/>
            <person name="Castanera R."/>
            <person name="Culley D.E."/>
            <person name="Daum C."/>
            <person name="Ezra D."/>
            <person name="Gonzalez J.B."/>
            <person name="Henrissat B."/>
            <person name="Kuo A."/>
            <person name="Liang C."/>
            <person name="Lipzen A."/>
            <person name="Lutzoni F."/>
            <person name="Magnuson J."/>
            <person name="Mondo S."/>
            <person name="Nolan M."/>
            <person name="Ohm R."/>
            <person name="Pangilinan J."/>
            <person name="Park H.-J.H."/>
            <person name="Ramirez L."/>
            <person name="Alfaro M."/>
            <person name="Sun H."/>
            <person name="Tritt A."/>
            <person name="Yoshinaga Y."/>
            <person name="Zwiers L.-H.L."/>
            <person name="Turgeon B.G."/>
            <person name="Goodwin S.B."/>
            <person name="Spatafora J.W."/>
            <person name="Crous P.W."/>
            <person name="Grigoriev I.V."/>
        </authorList>
    </citation>
    <scope>NUCLEOTIDE SEQUENCE [LARGE SCALE GENOMIC DNA]</scope>
    <source>
        <strain evidence="10 11">CBS 611.86</strain>
    </source>
</reference>
<evidence type="ECO:0000256" key="3">
    <source>
        <dbReference type="ARBA" id="ARBA00022833"/>
    </source>
</evidence>
<dbReference type="EMBL" id="JAADJZ010000004">
    <property type="protein sequence ID" value="KAF2875894.1"/>
    <property type="molecule type" value="Genomic_DNA"/>
</dbReference>
<evidence type="ECO:0000259" key="9">
    <source>
        <dbReference type="PROSITE" id="PS50048"/>
    </source>
</evidence>
<dbReference type="OrthoDB" id="2154091at2759"/>
<dbReference type="PANTHER" id="PTHR31313">
    <property type="entry name" value="TY1 ENHANCER ACTIVATOR"/>
    <property type="match status" value="1"/>
</dbReference>
<proteinExistence type="predicted"/>
<dbReference type="Proteomes" id="UP000481861">
    <property type="component" value="Unassembled WGS sequence"/>
</dbReference>
<dbReference type="InterPro" id="IPR001138">
    <property type="entry name" value="Zn2Cys6_DnaBD"/>
</dbReference>
<comment type="caution">
    <text evidence="10">The sequence shown here is derived from an EMBL/GenBank/DDBJ whole genome shotgun (WGS) entry which is preliminary data.</text>
</comment>
<evidence type="ECO:0000256" key="6">
    <source>
        <dbReference type="ARBA" id="ARBA00023163"/>
    </source>
</evidence>
<feature type="domain" description="Zn(2)-C6 fungal-type" evidence="9">
    <location>
        <begin position="57"/>
        <end position="89"/>
    </location>
</feature>
<feature type="region of interest" description="Disordered" evidence="8">
    <location>
        <begin position="1"/>
        <end position="49"/>
    </location>
</feature>
<dbReference type="Gene3D" id="4.10.240.10">
    <property type="entry name" value="Zn(2)-C6 fungal-type DNA-binding domain"/>
    <property type="match status" value="1"/>
</dbReference>
<keyword evidence="3" id="KW-0862">Zinc</keyword>
<evidence type="ECO:0000256" key="2">
    <source>
        <dbReference type="ARBA" id="ARBA00022723"/>
    </source>
</evidence>
<evidence type="ECO:0000256" key="8">
    <source>
        <dbReference type="SAM" id="MobiDB-lite"/>
    </source>
</evidence>
<keyword evidence="7" id="KW-0539">Nucleus</keyword>
<dbReference type="InterPro" id="IPR036864">
    <property type="entry name" value="Zn2-C6_fun-type_DNA-bd_sf"/>
</dbReference>
<keyword evidence="5" id="KW-0238">DNA-binding</keyword>
<dbReference type="GO" id="GO:0005634">
    <property type="term" value="C:nucleus"/>
    <property type="evidence" value="ECO:0007669"/>
    <property type="project" value="UniProtKB-SubCell"/>
</dbReference>
<dbReference type="PROSITE" id="PS00463">
    <property type="entry name" value="ZN2_CY6_FUNGAL_1"/>
    <property type="match status" value="1"/>
</dbReference>
<keyword evidence="4" id="KW-0805">Transcription regulation</keyword>
<dbReference type="PROSITE" id="PS50048">
    <property type="entry name" value="ZN2_CY6_FUNGAL_2"/>
    <property type="match status" value="1"/>
</dbReference>